<organism evidence="1 7">
    <name type="scientific">Marine Group I thaumarchaeote</name>
    <dbReference type="NCBI Taxonomy" id="2511932"/>
    <lineage>
        <taxon>Archaea</taxon>
        <taxon>Nitrososphaerota</taxon>
        <taxon>Marine Group I</taxon>
    </lineage>
</organism>
<dbReference type="EMBL" id="JACATE010000008">
    <property type="protein sequence ID" value="NWJ28873.1"/>
    <property type="molecule type" value="Genomic_DNA"/>
</dbReference>
<evidence type="ECO:0000313" key="4">
    <source>
        <dbReference type="EMBL" id="NWK14223.1"/>
    </source>
</evidence>
<evidence type="ECO:0000313" key="6">
    <source>
        <dbReference type="Proteomes" id="UP000535457"/>
    </source>
</evidence>
<reference evidence="5 6" key="1">
    <citation type="journal article" date="2019" name="Environ. Microbiol.">
        <title>Genomics insights into ecotype formation of ammonia-oxidizing archaea in the deep ocean.</title>
        <authorList>
            <person name="Wang Y."/>
            <person name="Huang J.M."/>
            <person name="Cui G.J."/>
            <person name="Nunoura T."/>
            <person name="Takaki Y."/>
            <person name="Li W.L."/>
            <person name="Li J."/>
            <person name="Gao Z.M."/>
            <person name="Takai K."/>
            <person name="Zhang A.Q."/>
            <person name="Stepanauskas R."/>
        </authorList>
    </citation>
    <scope>NUCLEOTIDE SEQUENCE [LARGE SCALE GENOMIC DNA]</scope>
    <source>
        <strain evidence="2 8">L15a</strain>
        <strain evidence="4 6">L19a</strain>
        <strain evidence="1 7">T1L11</strain>
        <strain evidence="3 5">T3L1</strain>
    </source>
</reference>
<dbReference type="Proteomes" id="UP000535457">
    <property type="component" value="Unassembled WGS sequence"/>
</dbReference>
<reference evidence="1" key="2">
    <citation type="submission" date="2020-06" db="EMBL/GenBank/DDBJ databases">
        <authorList>
            <person name="Wang Y."/>
        </authorList>
    </citation>
    <scope>NUCLEOTIDE SEQUENCE</scope>
    <source>
        <strain evidence="2">L15a</strain>
        <strain evidence="4">L19a</strain>
        <strain evidence="1">T1L11</strain>
        <strain evidence="3">T3L1</strain>
    </source>
</reference>
<dbReference type="EMBL" id="JACATG010000010">
    <property type="protein sequence ID" value="NWK14223.1"/>
    <property type="molecule type" value="Genomic_DNA"/>
</dbReference>
<dbReference type="Proteomes" id="UP000563820">
    <property type="component" value="Unassembled WGS sequence"/>
</dbReference>
<dbReference type="EMBL" id="JACATC010000003">
    <property type="protein sequence ID" value="NWJ83753.1"/>
    <property type="molecule type" value="Genomic_DNA"/>
</dbReference>
<evidence type="ECO:0000313" key="5">
    <source>
        <dbReference type="Proteomes" id="UP000520052"/>
    </source>
</evidence>
<evidence type="ECO:0000313" key="8">
    <source>
        <dbReference type="Proteomes" id="UP000575480"/>
    </source>
</evidence>
<dbReference type="Proteomes" id="UP000575480">
    <property type="component" value="Unassembled WGS sequence"/>
</dbReference>
<proteinExistence type="predicted"/>
<dbReference type="AlphaFoldDB" id="A0A7K4MIT8"/>
<dbReference type="Proteomes" id="UP000520052">
    <property type="component" value="Unassembled WGS sequence"/>
</dbReference>
<dbReference type="EMBL" id="JACATH010000006">
    <property type="protein sequence ID" value="NWJ57394.1"/>
    <property type="molecule type" value="Genomic_DNA"/>
</dbReference>
<evidence type="ECO:0000313" key="3">
    <source>
        <dbReference type="EMBL" id="NWJ83753.1"/>
    </source>
</evidence>
<gene>
    <name evidence="1" type="ORF">HX848_05770</name>
    <name evidence="4" type="ORF">HX853_06280</name>
    <name evidence="3" type="ORF">HX854_03345</name>
    <name evidence="2" type="ORF">HX858_06550</name>
</gene>
<name>A0A7K4MIT8_9ARCH</name>
<evidence type="ECO:0000313" key="7">
    <source>
        <dbReference type="Proteomes" id="UP000563820"/>
    </source>
</evidence>
<sequence>MKQDSCRTCGAGLEVMKKCNVCSQANQFFCHNCGYEGEEQIHFQCMLISCNHALLGA</sequence>
<evidence type="ECO:0000313" key="2">
    <source>
        <dbReference type="EMBL" id="NWJ57394.1"/>
    </source>
</evidence>
<accession>A0A7K4MIT8</accession>
<comment type="caution">
    <text evidence="1">The sequence shown here is derived from an EMBL/GenBank/DDBJ whole genome shotgun (WGS) entry which is preliminary data.</text>
</comment>
<protein>
    <submittedName>
        <fullName evidence="1">Uncharacterized protein</fullName>
    </submittedName>
</protein>
<evidence type="ECO:0000313" key="1">
    <source>
        <dbReference type="EMBL" id="NWJ28873.1"/>
    </source>
</evidence>